<protein>
    <submittedName>
        <fullName evidence="2">Uncharacterized protein</fullName>
    </submittedName>
</protein>
<reference evidence="2" key="1">
    <citation type="submission" date="2018-02" db="EMBL/GenBank/DDBJ databases">
        <title>Rhizophora mucronata_Transcriptome.</title>
        <authorList>
            <person name="Meera S.P."/>
            <person name="Sreeshan A."/>
            <person name="Augustine A."/>
        </authorList>
    </citation>
    <scope>NUCLEOTIDE SEQUENCE</scope>
    <source>
        <tissue evidence="2">Leaf</tissue>
    </source>
</reference>
<keyword evidence="1" id="KW-0812">Transmembrane</keyword>
<evidence type="ECO:0000313" key="2">
    <source>
        <dbReference type="EMBL" id="MBX55519.1"/>
    </source>
</evidence>
<feature type="transmembrane region" description="Helical" evidence="1">
    <location>
        <begin position="37"/>
        <end position="57"/>
    </location>
</feature>
<organism evidence="2">
    <name type="scientific">Rhizophora mucronata</name>
    <name type="common">Asiatic mangrove</name>
    <dbReference type="NCBI Taxonomy" id="61149"/>
    <lineage>
        <taxon>Eukaryota</taxon>
        <taxon>Viridiplantae</taxon>
        <taxon>Streptophyta</taxon>
        <taxon>Embryophyta</taxon>
        <taxon>Tracheophyta</taxon>
        <taxon>Spermatophyta</taxon>
        <taxon>Magnoliopsida</taxon>
        <taxon>eudicotyledons</taxon>
        <taxon>Gunneridae</taxon>
        <taxon>Pentapetalae</taxon>
        <taxon>rosids</taxon>
        <taxon>fabids</taxon>
        <taxon>Malpighiales</taxon>
        <taxon>Rhizophoraceae</taxon>
        <taxon>Rhizophora</taxon>
    </lineage>
</organism>
<proteinExistence type="predicted"/>
<keyword evidence="1" id="KW-0472">Membrane</keyword>
<name>A0A2P2PLM5_RHIMU</name>
<dbReference type="EMBL" id="GGEC01075035">
    <property type="protein sequence ID" value="MBX55519.1"/>
    <property type="molecule type" value="Transcribed_RNA"/>
</dbReference>
<dbReference type="AlphaFoldDB" id="A0A2P2PLM5"/>
<keyword evidence="1" id="KW-1133">Transmembrane helix</keyword>
<accession>A0A2P2PLM5</accession>
<evidence type="ECO:0000256" key="1">
    <source>
        <dbReference type="SAM" id="Phobius"/>
    </source>
</evidence>
<sequence length="58" mass="6621">MHWINGGLMWCLHWRMQTLCGQVGWYARFLGVLVPQIQLGISSIGLLVSQGTLMMFIQ</sequence>